<reference evidence="1 2" key="1">
    <citation type="submission" date="2024-05" db="EMBL/GenBank/DDBJ databases">
        <title>Genome sequencing and assembly of Indian major carp, Cirrhinus mrigala (Hamilton, 1822).</title>
        <authorList>
            <person name="Mohindra V."/>
            <person name="Chowdhury L.M."/>
            <person name="Lal K."/>
            <person name="Jena J.K."/>
        </authorList>
    </citation>
    <scope>NUCLEOTIDE SEQUENCE [LARGE SCALE GENOMIC DNA]</scope>
    <source>
        <strain evidence="1">CM1030</strain>
        <tissue evidence="1">Blood</tissue>
    </source>
</reference>
<dbReference type="Proteomes" id="UP001529510">
    <property type="component" value="Unassembled WGS sequence"/>
</dbReference>
<comment type="caution">
    <text evidence="1">The sequence shown here is derived from an EMBL/GenBank/DDBJ whole genome shotgun (WGS) entry which is preliminary data.</text>
</comment>
<proteinExistence type="predicted"/>
<protein>
    <submittedName>
        <fullName evidence="1">Uncharacterized protein</fullName>
    </submittedName>
</protein>
<dbReference type="EMBL" id="JAMKFB020000016">
    <property type="protein sequence ID" value="KAL0171795.1"/>
    <property type="molecule type" value="Genomic_DNA"/>
</dbReference>
<evidence type="ECO:0000313" key="1">
    <source>
        <dbReference type="EMBL" id="KAL0171795.1"/>
    </source>
</evidence>
<organism evidence="1 2">
    <name type="scientific">Cirrhinus mrigala</name>
    <name type="common">Mrigala</name>
    <dbReference type="NCBI Taxonomy" id="683832"/>
    <lineage>
        <taxon>Eukaryota</taxon>
        <taxon>Metazoa</taxon>
        <taxon>Chordata</taxon>
        <taxon>Craniata</taxon>
        <taxon>Vertebrata</taxon>
        <taxon>Euteleostomi</taxon>
        <taxon>Actinopterygii</taxon>
        <taxon>Neopterygii</taxon>
        <taxon>Teleostei</taxon>
        <taxon>Ostariophysi</taxon>
        <taxon>Cypriniformes</taxon>
        <taxon>Cyprinidae</taxon>
        <taxon>Labeoninae</taxon>
        <taxon>Labeonini</taxon>
        <taxon>Cirrhinus</taxon>
    </lineage>
</organism>
<keyword evidence="2" id="KW-1185">Reference proteome</keyword>
<sequence length="63" mass="7422">RFHLIQWHSELEKKIRQDNDERNIMEQNDPGASGCVNDMAQNLLSSLDILLSENLHLKRHIKE</sequence>
<feature type="non-terminal residue" evidence="1">
    <location>
        <position position="1"/>
    </location>
</feature>
<accession>A0ABD0PCQ1</accession>
<gene>
    <name evidence="1" type="ORF">M9458_032106</name>
</gene>
<name>A0ABD0PCQ1_CIRMR</name>
<dbReference type="AlphaFoldDB" id="A0ABD0PCQ1"/>
<feature type="non-terminal residue" evidence="1">
    <location>
        <position position="63"/>
    </location>
</feature>
<evidence type="ECO:0000313" key="2">
    <source>
        <dbReference type="Proteomes" id="UP001529510"/>
    </source>
</evidence>